<dbReference type="GO" id="GO:0016998">
    <property type="term" value="P:cell wall macromolecule catabolic process"/>
    <property type="evidence" value="ECO:0007669"/>
    <property type="project" value="InterPro"/>
</dbReference>
<dbReference type="Proteomes" id="UP000824258">
    <property type="component" value="Unassembled WGS sequence"/>
</dbReference>
<dbReference type="EMBL" id="DVGD01000230">
    <property type="protein sequence ID" value="HIR10147.1"/>
    <property type="molecule type" value="Genomic_DNA"/>
</dbReference>
<keyword evidence="2 4" id="KW-0081">Bacteriolytic enzyme</keyword>
<comment type="catalytic activity">
    <reaction evidence="4">
        <text>Hydrolysis of (1-&gt;4)-beta-linkages between N-acetylmuramic acid and N-acetyl-D-glucosamine residues in a peptidoglycan and between N-acetyl-D-glucosamine residues in chitodextrins.</text>
        <dbReference type="EC" id="3.2.1.17"/>
    </reaction>
</comment>
<dbReference type="InterPro" id="IPR051465">
    <property type="entry name" value="Cell_Envelope_Struct_Comp"/>
</dbReference>
<keyword evidence="1 4" id="KW-0929">Antimicrobial</keyword>
<dbReference type="AlphaFoldDB" id="A0A9D1A8B1"/>
<evidence type="ECO:0000256" key="2">
    <source>
        <dbReference type="ARBA" id="ARBA00022638"/>
    </source>
</evidence>
<evidence type="ECO:0000313" key="7">
    <source>
        <dbReference type="EMBL" id="HIR10147.1"/>
    </source>
</evidence>
<dbReference type="Gene3D" id="2.60.40.4270">
    <property type="entry name" value="Listeria-Bacteroides repeat domain"/>
    <property type="match status" value="1"/>
</dbReference>
<evidence type="ECO:0000256" key="3">
    <source>
        <dbReference type="ARBA" id="ARBA00022737"/>
    </source>
</evidence>
<evidence type="ECO:0000259" key="6">
    <source>
        <dbReference type="PROSITE" id="PS51272"/>
    </source>
</evidence>
<dbReference type="PANTHER" id="PTHR43308:SF5">
    <property type="entry name" value="S-LAYER PROTEIN _ PEPTIDOGLYCAN ENDO-BETA-N-ACETYLGLUCOSAMINIDASE"/>
    <property type="match status" value="1"/>
</dbReference>
<dbReference type="PROSITE" id="PS51272">
    <property type="entry name" value="SLH"/>
    <property type="match status" value="2"/>
</dbReference>
<dbReference type="SUPFAM" id="SSF53955">
    <property type="entry name" value="Lysozyme-like"/>
    <property type="match status" value="1"/>
</dbReference>
<feature type="region of interest" description="Disordered" evidence="5">
    <location>
        <begin position="167"/>
        <end position="188"/>
    </location>
</feature>
<feature type="non-terminal residue" evidence="7">
    <location>
        <position position="1"/>
    </location>
</feature>
<dbReference type="GO" id="GO:0003796">
    <property type="term" value="F:lysozyme activity"/>
    <property type="evidence" value="ECO:0007669"/>
    <property type="project" value="UniProtKB-EC"/>
</dbReference>
<dbReference type="GO" id="GO:0042742">
    <property type="term" value="P:defense response to bacterium"/>
    <property type="evidence" value="ECO:0007669"/>
    <property type="project" value="UniProtKB-KW"/>
</dbReference>
<dbReference type="InterPro" id="IPR002196">
    <property type="entry name" value="Glyco_hydro_24"/>
</dbReference>
<accession>A0A9D1A8B1</accession>
<dbReference type="Pfam" id="PF00395">
    <property type="entry name" value="SLH"/>
    <property type="match status" value="2"/>
</dbReference>
<organism evidence="7 8">
    <name type="scientific">Candidatus Avoscillospira stercoripullorum</name>
    <dbReference type="NCBI Taxonomy" id="2840709"/>
    <lineage>
        <taxon>Bacteria</taxon>
        <taxon>Bacillati</taxon>
        <taxon>Bacillota</taxon>
        <taxon>Clostridia</taxon>
        <taxon>Eubacteriales</taxon>
        <taxon>Oscillospiraceae</taxon>
        <taxon>Oscillospiraceae incertae sedis</taxon>
        <taxon>Candidatus Avoscillospira</taxon>
    </lineage>
</organism>
<dbReference type="InterPro" id="IPR001119">
    <property type="entry name" value="SLH_dom"/>
</dbReference>
<dbReference type="GO" id="GO:0009253">
    <property type="term" value="P:peptidoglycan catabolic process"/>
    <property type="evidence" value="ECO:0007669"/>
    <property type="project" value="InterPro"/>
</dbReference>
<comment type="similarity">
    <text evidence="4">Belongs to the glycosyl hydrolase 24 family.</text>
</comment>
<dbReference type="Gene3D" id="1.10.530.40">
    <property type="match status" value="1"/>
</dbReference>
<keyword evidence="4" id="KW-0326">Glycosidase</keyword>
<evidence type="ECO:0000313" key="8">
    <source>
        <dbReference type="Proteomes" id="UP000824258"/>
    </source>
</evidence>
<proteinExistence type="inferred from homology"/>
<name>A0A9D1A8B1_9FIRM</name>
<keyword evidence="3" id="KW-0677">Repeat</keyword>
<gene>
    <name evidence="7" type="ORF">IAA70_07065</name>
</gene>
<dbReference type="Pfam" id="PF00959">
    <property type="entry name" value="Phage_lysozyme"/>
    <property type="match status" value="1"/>
</dbReference>
<sequence length="354" mass="39688">EMEEKLNTFLSTYSITLSDTQFDALISFTFNVGSSWMTSSSRLARLLIDGGYSENELASAMGVWCHVGTEVNDILVLRRIREIKLFLYGAYALDDTDQKISYLIYDGNGGSVDVDIAFYVDGSTYSPLFSATHETEAFTGWFTTDGTQITEDTVVVDDLTVYARWGENGEIPSEDENEGDDPAALEPQHPVDLSTVFTDVSTDDWFYSYVYDLYMDGVVNGYSNHTFRPSQYVTTGEALKMILLAAGFEEPERVASHWARGYLNLALDQGIIDRGDITDLDVNMSRQLMAKVVVNALGLTPQSETSPFTDTDDWYVHALYDNGITDGYTDRTFRPDRALSRAELSAIVWRILNR</sequence>
<evidence type="ECO:0000256" key="1">
    <source>
        <dbReference type="ARBA" id="ARBA00022529"/>
    </source>
</evidence>
<evidence type="ECO:0000256" key="4">
    <source>
        <dbReference type="RuleBase" id="RU003788"/>
    </source>
</evidence>
<reference evidence="7" key="1">
    <citation type="submission" date="2020-10" db="EMBL/GenBank/DDBJ databases">
        <authorList>
            <person name="Gilroy R."/>
        </authorList>
    </citation>
    <scope>NUCLEOTIDE SEQUENCE</scope>
    <source>
        <strain evidence="7">ChiHjej9B8-7071</strain>
    </source>
</reference>
<dbReference type="InterPro" id="IPR023347">
    <property type="entry name" value="Lysozyme_dom_sf"/>
</dbReference>
<protein>
    <recommendedName>
        <fullName evidence="4">Lysozyme</fullName>
        <ecNumber evidence="4">3.2.1.17</ecNumber>
    </recommendedName>
</protein>
<reference evidence="7" key="2">
    <citation type="journal article" date="2021" name="PeerJ">
        <title>Extensive microbial diversity within the chicken gut microbiome revealed by metagenomics and culture.</title>
        <authorList>
            <person name="Gilroy R."/>
            <person name="Ravi A."/>
            <person name="Getino M."/>
            <person name="Pursley I."/>
            <person name="Horton D.L."/>
            <person name="Alikhan N.F."/>
            <person name="Baker D."/>
            <person name="Gharbi K."/>
            <person name="Hall N."/>
            <person name="Watson M."/>
            <person name="Adriaenssens E.M."/>
            <person name="Foster-Nyarko E."/>
            <person name="Jarju S."/>
            <person name="Secka A."/>
            <person name="Antonio M."/>
            <person name="Oren A."/>
            <person name="Chaudhuri R.R."/>
            <person name="La Ragione R."/>
            <person name="Hildebrand F."/>
            <person name="Pallen M.J."/>
        </authorList>
    </citation>
    <scope>NUCLEOTIDE SEQUENCE</scope>
    <source>
        <strain evidence="7">ChiHjej9B8-7071</strain>
    </source>
</reference>
<dbReference type="InterPro" id="IPR042229">
    <property type="entry name" value="Listeria/Bacterioides_rpt_sf"/>
</dbReference>
<dbReference type="EC" id="3.2.1.17" evidence="4"/>
<dbReference type="PANTHER" id="PTHR43308">
    <property type="entry name" value="OUTER MEMBRANE PROTEIN ALPHA-RELATED"/>
    <property type="match status" value="1"/>
</dbReference>
<feature type="domain" description="SLH" evidence="6">
    <location>
        <begin position="299"/>
        <end position="354"/>
    </location>
</feature>
<feature type="domain" description="SLH" evidence="6">
    <location>
        <begin position="193"/>
        <end position="256"/>
    </location>
</feature>
<dbReference type="GO" id="GO:0031640">
    <property type="term" value="P:killing of cells of another organism"/>
    <property type="evidence" value="ECO:0007669"/>
    <property type="project" value="UniProtKB-KW"/>
</dbReference>
<dbReference type="InterPro" id="IPR023346">
    <property type="entry name" value="Lysozyme-like_dom_sf"/>
</dbReference>
<keyword evidence="4" id="KW-0378">Hydrolase</keyword>
<comment type="caution">
    <text evidence="7">The sequence shown here is derived from an EMBL/GenBank/DDBJ whole genome shotgun (WGS) entry which is preliminary data.</text>
</comment>
<evidence type="ECO:0000256" key="5">
    <source>
        <dbReference type="SAM" id="MobiDB-lite"/>
    </source>
</evidence>
<feature type="compositionally biased region" description="Acidic residues" evidence="5">
    <location>
        <begin position="172"/>
        <end position="183"/>
    </location>
</feature>